<dbReference type="AlphaFoldDB" id="A0A931FEZ9"/>
<dbReference type="InterPro" id="IPR003718">
    <property type="entry name" value="OsmC/Ohr_fam"/>
</dbReference>
<reference evidence="2" key="1">
    <citation type="submission" date="2020-11" db="EMBL/GenBank/DDBJ databases">
        <title>Isolation and identification of active actinomycetes.</title>
        <authorList>
            <person name="Yu B."/>
        </authorList>
    </citation>
    <scope>NUCLEOTIDE SEQUENCE</scope>
    <source>
        <strain evidence="2">NEAU-YB345</strain>
    </source>
</reference>
<dbReference type="InterPro" id="IPR015946">
    <property type="entry name" value="KH_dom-like_a/b"/>
</dbReference>
<comment type="caution">
    <text evidence="2">The sequence shown here is derived from an EMBL/GenBank/DDBJ whole genome shotgun (WGS) entry which is preliminary data.</text>
</comment>
<evidence type="ECO:0000313" key="2">
    <source>
        <dbReference type="EMBL" id="MBF9069246.1"/>
    </source>
</evidence>
<accession>A0A931FEZ9</accession>
<dbReference type="EMBL" id="JADPRT010000005">
    <property type="protein sequence ID" value="MBF9069246.1"/>
    <property type="molecule type" value="Genomic_DNA"/>
</dbReference>
<gene>
    <name evidence="2" type="ORF">I2501_14565</name>
</gene>
<dbReference type="Gene3D" id="3.30.300.20">
    <property type="match status" value="1"/>
</dbReference>
<evidence type="ECO:0000313" key="3">
    <source>
        <dbReference type="Proteomes" id="UP000657385"/>
    </source>
</evidence>
<feature type="region of interest" description="Disordered" evidence="1">
    <location>
        <begin position="114"/>
        <end position="133"/>
    </location>
</feature>
<dbReference type="SUPFAM" id="SSF82784">
    <property type="entry name" value="OsmC-like"/>
    <property type="match status" value="1"/>
</dbReference>
<sequence length="133" mass="14503">MPTDYGVDLHVGRHRIAVDEPTSHGGGDSGPTPVGLLISAVASCTAITLRMYAERKSWPLTDIRVHVAYEKGPEGANRITRRIDLIGPLDDAQRARMLEIAERTPVTRAVREGTPIVPAADHHQKTPETKVQP</sequence>
<proteinExistence type="predicted"/>
<dbReference type="Pfam" id="PF02566">
    <property type="entry name" value="OsmC"/>
    <property type="match status" value="1"/>
</dbReference>
<dbReference type="InterPro" id="IPR036102">
    <property type="entry name" value="OsmC/Ohrsf"/>
</dbReference>
<organism evidence="2 3">
    <name type="scientific">Streptacidiphilus fuscans</name>
    <dbReference type="NCBI Taxonomy" id="2789292"/>
    <lineage>
        <taxon>Bacteria</taxon>
        <taxon>Bacillati</taxon>
        <taxon>Actinomycetota</taxon>
        <taxon>Actinomycetes</taxon>
        <taxon>Kitasatosporales</taxon>
        <taxon>Streptomycetaceae</taxon>
        <taxon>Streptacidiphilus</taxon>
    </lineage>
</organism>
<feature type="compositionally biased region" description="Basic and acidic residues" evidence="1">
    <location>
        <begin position="120"/>
        <end position="133"/>
    </location>
</feature>
<dbReference type="PANTHER" id="PTHR39624">
    <property type="entry name" value="PROTEIN INVOLVED IN RIMO-MEDIATED BETA-METHYLTHIOLATION OF RIBOSOMAL PROTEIN S12 YCAO"/>
    <property type="match status" value="1"/>
</dbReference>
<protein>
    <submittedName>
        <fullName evidence="2">OsmC family protein</fullName>
    </submittedName>
</protein>
<evidence type="ECO:0000256" key="1">
    <source>
        <dbReference type="SAM" id="MobiDB-lite"/>
    </source>
</evidence>
<name>A0A931FEZ9_9ACTN</name>
<dbReference type="PANTHER" id="PTHR39624:SF2">
    <property type="entry name" value="OSMC-LIKE PROTEIN"/>
    <property type="match status" value="1"/>
</dbReference>
<keyword evidence="3" id="KW-1185">Reference proteome</keyword>
<dbReference type="Proteomes" id="UP000657385">
    <property type="component" value="Unassembled WGS sequence"/>
</dbReference>